<evidence type="ECO:0000256" key="6">
    <source>
        <dbReference type="ARBA" id="ARBA00023136"/>
    </source>
</evidence>
<keyword evidence="11" id="KW-1185">Reference proteome</keyword>
<comment type="caution">
    <text evidence="10">The sequence shown here is derived from an EMBL/GenBank/DDBJ whole genome shotgun (WGS) entry which is preliminary data.</text>
</comment>
<comment type="similarity">
    <text evidence="9">Belongs to the G-protein coupled receptor 1 family.</text>
</comment>
<evidence type="ECO:0000256" key="7">
    <source>
        <dbReference type="ARBA" id="ARBA00023170"/>
    </source>
</evidence>
<evidence type="ECO:0000313" key="10">
    <source>
        <dbReference type="EMBL" id="CAB3984560.1"/>
    </source>
</evidence>
<reference evidence="10" key="1">
    <citation type="submission" date="2020-04" db="EMBL/GenBank/DDBJ databases">
        <authorList>
            <person name="Alioto T."/>
            <person name="Alioto T."/>
            <person name="Gomez Garrido J."/>
        </authorList>
    </citation>
    <scope>NUCLEOTIDE SEQUENCE</scope>
    <source>
        <strain evidence="10">A484AB</strain>
    </source>
</reference>
<dbReference type="SUPFAM" id="SSF81321">
    <property type="entry name" value="Family A G protein-coupled receptor-like"/>
    <property type="match status" value="1"/>
</dbReference>
<keyword evidence="4" id="KW-1133">Transmembrane helix</keyword>
<dbReference type="PROSITE" id="PS50262">
    <property type="entry name" value="G_PROTEIN_RECEP_F1_2"/>
    <property type="match status" value="1"/>
</dbReference>
<dbReference type="InterPro" id="IPR017452">
    <property type="entry name" value="GPCR_Rhodpsn_7TM"/>
</dbReference>
<dbReference type="Gene3D" id="1.20.1070.10">
    <property type="entry name" value="Rhodopsin 7-helix transmembrane proteins"/>
    <property type="match status" value="1"/>
</dbReference>
<evidence type="ECO:0000313" key="11">
    <source>
        <dbReference type="Proteomes" id="UP001152795"/>
    </source>
</evidence>
<evidence type="ECO:0000256" key="2">
    <source>
        <dbReference type="ARBA" id="ARBA00022475"/>
    </source>
</evidence>
<dbReference type="Proteomes" id="UP001152795">
    <property type="component" value="Unassembled WGS sequence"/>
</dbReference>
<dbReference type="Pfam" id="PF00001">
    <property type="entry name" value="7tm_1"/>
    <property type="match status" value="1"/>
</dbReference>
<protein>
    <submittedName>
        <fullName evidence="10">5-hydroxytryptamine receptor 1-like</fullName>
    </submittedName>
</protein>
<dbReference type="GO" id="GO:0045202">
    <property type="term" value="C:synapse"/>
    <property type="evidence" value="ECO:0007669"/>
    <property type="project" value="GOC"/>
</dbReference>
<gene>
    <name evidence="10" type="ORF">PACLA_8A082763</name>
</gene>
<dbReference type="PROSITE" id="PS00237">
    <property type="entry name" value="G_PROTEIN_RECEP_F1_1"/>
    <property type="match status" value="1"/>
</dbReference>
<evidence type="ECO:0000256" key="3">
    <source>
        <dbReference type="ARBA" id="ARBA00022692"/>
    </source>
</evidence>
<dbReference type="GO" id="GO:0007268">
    <property type="term" value="P:chemical synaptic transmission"/>
    <property type="evidence" value="ECO:0007669"/>
    <property type="project" value="TreeGrafter"/>
</dbReference>
<keyword evidence="6" id="KW-0472">Membrane</keyword>
<comment type="subcellular location">
    <subcellularLocation>
        <location evidence="1">Cell membrane</location>
        <topology evidence="1">Multi-pass membrane protein</topology>
    </subcellularLocation>
</comment>
<evidence type="ECO:0000256" key="4">
    <source>
        <dbReference type="ARBA" id="ARBA00022989"/>
    </source>
</evidence>
<dbReference type="InterPro" id="IPR000276">
    <property type="entry name" value="GPCR_Rhodpsn"/>
</dbReference>
<dbReference type="AlphaFoldDB" id="A0A6S7GHD7"/>
<dbReference type="PANTHER" id="PTHR24247">
    <property type="entry name" value="5-HYDROXYTRYPTAMINE RECEPTOR"/>
    <property type="match status" value="1"/>
</dbReference>
<dbReference type="GO" id="GO:0030425">
    <property type="term" value="C:dendrite"/>
    <property type="evidence" value="ECO:0007669"/>
    <property type="project" value="TreeGrafter"/>
</dbReference>
<evidence type="ECO:0000256" key="9">
    <source>
        <dbReference type="RuleBase" id="RU000688"/>
    </source>
</evidence>
<evidence type="ECO:0000256" key="5">
    <source>
        <dbReference type="ARBA" id="ARBA00023040"/>
    </source>
</evidence>
<organism evidence="10 11">
    <name type="scientific">Paramuricea clavata</name>
    <name type="common">Red gorgonian</name>
    <name type="synonym">Violescent sea-whip</name>
    <dbReference type="NCBI Taxonomy" id="317549"/>
    <lineage>
        <taxon>Eukaryota</taxon>
        <taxon>Metazoa</taxon>
        <taxon>Cnidaria</taxon>
        <taxon>Anthozoa</taxon>
        <taxon>Octocorallia</taxon>
        <taxon>Malacalcyonacea</taxon>
        <taxon>Plexauridae</taxon>
        <taxon>Paramuricea</taxon>
    </lineage>
</organism>
<evidence type="ECO:0000256" key="1">
    <source>
        <dbReference type="ARBA" id="ARBA00004651"/>
    </source>
</evidence>
<name>A0A6S7GHD7_PARCT</name>
<keyword evidence="8 9" id="KW-0807">Transducer</keyword>
<sequence length="341" mass="39283">MFTNLTDVTTWNESDLMKYMEFLKHIELGQEITLIFIAILTTLGNSVVLVATCREKDLHQPNKYFIAFLAVADLFVGMFLAPLKVYQLNLGSEVRRNLSIHLCRFMVWIDTFALATSILTLAFISFDRYLKIRKPLQYKARMTTSRSLKIIVTILLVSTAFASFAASPYSGSYGIVLMNSNLKYCAGDKSKEKVFYTFLSVAFILSTVIILVMYTLVFVVAHKRQIMLRNGQLGQTWNGQNQRSVFRQDLKVIRMLFVVLGVFILCWFPFVIFNLLELYDPSSIDWDSTSLNYQYSIHISRTIVGMLPLLNSLCNPIIYACLDRKYREAFNSLFQRIICRP</sequence>
<dbReference type="GO" id="GO:0030594">
    <property type="term" value="F:neurotransmitter receptor activity"/>
    <property type="evidence" value="ECO:0007669"/>
    <property type="project" value="TreeGrafter"/>
</dbReference>
<keyword evidence="7 9" id="KW-0675">Receptor</keyword>
<dbReference type="EMBL" id="CACRXK020000754">
    <property type="protein sequence ID" value="CAB3984560.1"/>
    <property type="molecule type" value="Genomic_DNA"/>
</dbReference>
<dbReference type="PRINTS" id="PR00237">
    <property type="entry name" value="GPCRRHODOPSN"/>
</dbReference>
<dbReference type="PANTHER" id="PTHR24247:SF202">
    <property type="entry name" value="5-HYDROXYTRYPTAMINE RECEPTOR 1"/>
    <property type="match status" value="1"/>
</dbReference>
<dbReference type="SMART" id="SM01381">
    <property type="entry name" value="7TM_GPCR_Srsx"/>
    <property type="match status" value="1"/>
</dbReference>
<dbReference type="GO" id="GO:0005886">
    <property type="term" value="C:plasma membrane"/>
    <property type="evidence" value="ECO:0007669"/>
    <property type="project" value="UniProtKB-SubCell"/>
</dbReference>
<proteinExistence type="inferred from homology"/>
<keyword evidence="5 9" id="KW-0297">G-protein coupled receptor</keyword>
<keyword evidence="2" id="KW-1003">Cell membrane</keyword>
<keyword evidence="3 9" id="KW-0812">Transmembrane</keyword>
<accession>A0A6S7GHD7</accession>
<dbReference type="OrthoDB" id="5976143at2759"/>
<dbReference type="GO" id="GO:0007187">
    <property type="term" value="P:G protein-coupled receptor signaling pathway, coupled to cyclic nucleotide second messenger"/>
    <property type="evidence" value="ECO:0007669"/>
    <property type="project" value="TreeGrafter"/>
</dbReference>
<evidence type="ECO:0000256" key="8">
    <source>
        <dbReference type="ARBA" id="ARBA00023224"/>
    </source>
</evidence>
<dbReference type="GO" id="GO:0004993">
    <property type="term" value="F:G protein-coupled serotonin receptor activity"/>
    <property type="evidence" value="ECO:0007669"/>
    <property type="project" value="TreeGrafter"/>
</dbReference>